<evidence type="ECO:0000313" key="16">
    <source>
        <dbReference type="EMBL" id="GAU91037.1"/>
    </source>
</evidence>
<feature type="compositionally biased region" description="Polar residues" evidence="13">
    <location>
        <begin position="10"/>
        <end position="19"/>
    </location>
</feature>
<evidence type="ECO:0000256" key="5">
    <source>
        <dbReference type="ARBA" id="ARBA00022679"/>
    </source>
</evidence>
<dbReference type="EC" id="2.4.1.-" evidence="12"/>
<feature type="domain" description="Fucosyltransferase C-terminal" evidence="14">
    <location>
        <begin position="271"/>
        <end position="453"/>
    </location>
</feature>
<dbReference type="InterPro" id="IPR001503">
    <property type="entry name" value="Glyco_trans_10"/>
</dbReference>
<feature type="region of interest" description="Disordered" evidence="13">
    <location>
        <begin position="1"/>
        <end position="78"/>
    </location>
</feature>
<dbReference type="PANTHER" id="PTHR48438">
    <property type="entry name" value="ALPHA-(1,3)-FUCOSYLTRANSFERASE C-RELATED"/>
    <property type="match status" value="1"/>
</dbReference>
<comment type="caution">
    <text evidence="16">The sequence shown here is derived from an EMBL/GenBank/DDBJ whole genome shotgun (WGS) entry which is preliminary data.</text>
</comment>
<evidence type="ECO:0000256" key="12">
    <source>
        <dbReference type="RuleBase" id="RU003832"/>
    </source>
</evidence>
<proteinExistence type="inferred from homology"/>
<evidence type="ECO:0000313" key="17">
    <source>
        <dbReference type="Proteomes" id="UP000186922"/>
    </source>
</evidence>
<feature type="domain" description="Fucosyltransferase N-terminal" evidence="15">
    <location>
        <begin position="144"/>
        <end position="249"/>
    </location>
</feature>
<comment type="similarity">
    <text evidence="3 12">Belongs to the glycosyltransferase 10 family.</text>
</comment>
<keyword evidence="17" id="KW-1185">Reference proteome</keyword>
<protein>
    <recommendedName>
        <fullName evidence="12">Fucosyltransferase</fullName>
        <ecNumber evidence="12">2.4.1.-</ecNumber>
    </recommendedName>
</protein>
<name>A0A1D1UUV4_RAMVA</name>
<evidence type="ECO:0000256" key="9">
    <source>
        <dbReference type="ARBA" id="ARBA00023034"/>
    </source>
</evidence>
<keyword evidence="10 12" id="KW-0472">Membrane</keyword>
<dbReference type="GO" id="GO:0008417">
    <property type="term" value="F:fucosyltransferase activity"/>
    <property type="evidence" value="ECO:0007669"/>
    <property type="project" value="InterPro"/>
</dbReference>
<evidence type="ECO:0000256" key="13">
    <source>
        <dbReference type="SAM" id="MobiDB-lite"/>
    </source>
</evidence>
<keyword evidence="7" id="KW-0735">Signal-anchor</keyword>
<evidence type="ECO:0000256" key="3">
    <source>
        <dbReference type="ARBA" id="ARBA00008919"/>
    </source>
</evidence>
<dbReference type="Gene3D" id="3.40.50.11660">
    <property type="entry name" value="Glycosyl transferase family 10, C-terminal domain"/>
    <property type="match status" value="1"/>
</dbReference>
<keyword evidence="5 12" id="KW-0808">Transferase</keyword>
<sequence>MKQVHLPPYNGSSPPTLTNGELAMGRSGNNDAEGRKALEMLPLQTPASKTMEKGWRGPDDRMDDDAQLLPQPKPSNSRNLTGSHRYTWKFIAFFLLTASLFYLFISQSTSGTTFDIYRRSQRWSAASCTTDAAFDRPPGLMPDTKIILFWTRFFSDWDVPYLHDKMAACFEQKCLLTDDRRYLQASSAIVFHVRDDLNLADLPRCRSPKQLYVFFLLEAVPYTNRDLKLWAGFFNLTWTYRRDSDVFNSFYMEKYHAALWSNVSAATQALKAKKNRALVFSSHCPTSSRREEYIAELQRYFPVDIVGSCGPGRVDCPKHDTTCDRRLIPTYKFYLAFENSYCDDYVTEKVMRALNFESLPVVYGAANYSHFMPPHSFINTASFPSPKDLAAYLWNLTRNPLEYAQYFQWKLNANYTRVRDKLAQPEVASTCGLCRLLHDKFFRGKRYDDLHGWWVEKGNCSLPTWFHPQRKPRSQFTMLT</sequence>
<keyword evidence="8 12" id="KW-1133">Transmembrane helix</keyword>
<evidence type="ECO:0000256" key="4">
    <source>
        <dbReference type="ARBA" id="ARBA00022676"/>
    </source>
</evidence>
<keyword evidence="6 12" id="KW-0812">Transmembrane</keyword>
<feature type="compositionally biased region" description="Basic and acidic residues" evidence="13">
    <location>
        <begin position="50"/>
        <end position="60"/>
    </location>
</feature>
<organism evidence="16 17">
    <name type="scientific">Ramazzottius varieornatus</name>
    <name type="common">Water bear</name>
    <name type="synonym">Tardigrade</name>
    <dbReference type="NCBI Taxonomy" id="947166"/>
    <lineage>
        <taxon>Eukaryota</taxon>
        <taxon>Metazoa</taxon>
        <taxon>Ecdysozoa</taxon>
        <taxon>Tardigrada</taxon>
        <taxon>Eutardigrada</taxon>
        <taxon>Parachela</taxon>
        <taxon>Hypsibioidea</taxon>
        <taxon>Ramazzottiidae</taxon>
        <taxon>Ramazzottius</taxon>
    </lineage>
</organism>
<evidence type="ECO:0000256" key="2">
    <source>
        <dbReference type="ARBA" id="ARBA00004922"/>
    </source>
</evidence>
<dbReference type="UniPathway" id="UPA00378"/>
<dbReference type="AlphaFoldDB" id="A0A1D1UUV4"/>
<evidence type="ECO:0000256" key="11">
    <source>
        <dbReference type="ARBA" id="ARBA00023180"/>
    </source>
</evidence>
<evidence type="ECO:0000256" key="1">
    <source>
        <dbReference type="ARBA" id="ARBA00004447"/>
    </source>
</evidence>
<dbReference type="InterPro" id="IPR031481">
    <property type="entry name" value="Glyco_tran_10_N"/>
</dbReference>
<dbReference type="Pfam" id="PF17039">
    <property type="entry name" value="Glyco_tran_10_N"/>
    <property type="match status" value="1"/>
</dbReference>
<evidence type="ECO:0000256" key="7">
    <source>
        <dbReference type="ARBA" id="ARBA00022968"/>
    </source>
</evidence>
<evidence type="ECO:0000256" key="10">
    <source>
        <dbReference type="ARBA" id="ARBA00023136"/>
    </source>
</evidence>
<evidence type="ECO:0000259" key="15">
    <source>
        <dbReference type="Pfam" id="PF17039"/>
    </source>
</evidence>
<dbReference type="Pfam" id="PF00852">
    <property type="entry name" value="Glyco_transf_10"/>
    <property type="match status" value="1"/>
</dbReference>
<gene>
    <name evidence="16" type="primary">RvY_03367-1</name>
    <name evidence="16" type="synonym">RvY_03367.1</name>
    <name evidence="16" type="ORF">RvY_03367</name>
</gene>
<dbReference type="EMBL" id="BDGG01000001">
    <property type="protein sequence ID" value="GAU91037.1"/>
    <property type="molecule type" value="Genomic_DNA"/>
</dbReference>
<evidence type="ECO:0000256" key="8">
    <source>
        <dbReference type="ARBA" id="ARBA00022989"/>
    </source>
</evidence>
<keyword evidence="4 12" id="KW-0328">Glycosyltransferase</keyword>
<evidence type="ECO:0000259" key="14">
    <source>
        <dbReference type="Pfam" id="PF00852"/>
    </source>
</evidence>
<accession>A0A1D1UUV4</accession>
<keyword evidence="11" id="KW-0325">Glycoprotein</keyword>
<dbReference type="Proteomes" id="UP000186922">
    <property type="component" value="Unassembled WGS sequence"/>
</dbReference>
<dbReference type="InterPro" id="IPR055270">
    <property type="entry name" value="Glyco_tran_10_C"/>
</dbReference>
<dbReference type="PANTHER" id="PTHR48438:SF1">
    <property type="entry name" value="ALPHA-(1,3)-FUCOSYLTRANSFERASE C-RELATED"/>
    <property type="match status" value="1"/>
</dbReference>
<dbReference type="OrthoDB" id="427096at2759"/>
<feature type="transmembrane region" description="Helical" evidence="12">
    <location>
        <begin position="86"/>
        <end position="105"/>
    </location>
</feature>
<dbReference type="FunFam" id="3.40.50.11660:FF:000004">
    <property type="entry name" value="Glycoprotein 3-alpha-L-fucosyltransferase A"/>
    <property type="match status" value="1"/>
</dbReference>
<dbReference type="STRING" id="947166.A0A1D1UUV4"/>
<evidence type="ECO:0000256" key="6">
    <source>
        <dbReference type="ARBA" id="ARBA00022692"/>
    </source>
</evidence>
<dbReference type="GO" id="GO:0032580">
    <property type="term" value="C:Golgi cisterna membrane"/>
    <property type="evidence" value="ECO:0007669"/>
    <property type="project" value="UniProtKB-SubCell"/>
</dbReference>
<dbReference type="SUPFAM" id="SSF53756">
    <property type="entry name" value="UDP-Glycosyltransferase/glycogen phosphorylase"/>
    <property type="match status" value="1"/>
</dbReference>
<comment type="pathway">
    <text evidence="2">Protein modification; protein glycosylation.</text>
</comment>
<reference evidence="16 17" key="1">
    <citation type="journal article" date="2016" name="Nat. Commun.">
        <title>Extremotolerant tardigrade genome and improved radiotolerance of human cultured cells by tardigrade-unique protein.</title>
        <authorList>
            <person name="Hashimoto T."/>
            <person name="Horikawa D.D."/>
            <person name="Saito Y."/>
            <person name="Kuwahara H."/>
            <person name="Kozuka-Hata H."/>
            <person name="Shin-I T."/>
            <person name="Minakuchi Y."/>
            <person name="Ohishi K."/>
            <person name="Motoyama A."/>
            <person name="Aizu T."/>
            <person name="Enomoto A."/>
            <person name="Kondo K."/>
            <person name="Tanaka S."/>
            <person name="Hara Y."/>
            <person name="Koshikawa S."/>
            <person name="Sagara H."/>
            <person name="Miura T."/>
            <person name="Yokobori S."/>
            <person name="Miyagawa K."/>
            <person name="Suzuki Y."/>
            <person name="Kubo T."/>
            <person name="Oyama M."/>
            <person name="Kohara Y."/>
            <person name="Fujiyama A."/>
            <person name="Arakawa K."/>
            <person name="Katayama T."/>
            <person name="Toyoda A."/>
            <person name="Kunieda T."/>
        </authorList>
    </citation>
    <scope>NUCLEOTIDE SEQUENCE [LARGE SCALE GENOMIC DNA]</scope>
    <source>
        <strain evidence="16 17">YOKOZUNA-1</strain>
    </source>
</reference>
<comment type="subcellular location">
    <subcellularLocation>
        <location evidence="1 12">Golgi apparatus</location>
        <location evidence="1 12">Golgi stack membrane</location>
        <topology evidence="1 12">Single-pass type II membrane protein</topology>
    </subcellularLocation>
</comment>
<keyword evidence="9 12" id="KW-0333">Golgi apparatus</keyword>
<dbReference type="InterPro" id="IPR038577">
    <property type="entry name" value="GT10-like_C_sf"/>
</dbReference>